<dbReference type="Gramene" id="TKW21497">
    <property type="protein sequence ID" value="TKW21497"/>
    <property type="gene ID" value="SEVIR_4G123100v2"/>
</dbReference>
<dbReference type="EMBL" id="CM016555">
    <property type="protein sequence ID" value="TKW21497.1"/>
    <property type="molecule type" value="Genomic_DNA"/>
</dbReference>
<protein>
    <submittedName>
        <fullName evidence="1">Uncharacterized protein</fullName>
    </submittedName>
</protein>
<name>A0A4U6VC01_SETVI</name>
<evidence type="ECO:0000313" key="1">
    <source>
        <dbReference type="EMBL" id="TKW21497.1"/>
    </source>
</evidence>
<proteinExistence type="predicted"/>
<organism evidence="1 2">
    <name type="scientific">Setaria viridis</name>
    <name type="common">Green bristlegrass</name>
    <name type="synonym">Setaria italica subsp. viridis</name>
    <dbReference type="NCBI Taxonomy" id="4556"/>
    <lineage>
        <taxon>Eukaryota</taxon>
        <taxon>Viridiplantae</taxon>
        <taxon>Streptophyta</taxon>
        <taxon>Embryophyta</taxon>
        <taxon>Tracheophyta</taxon>
        <taxon>Spermatophyta</taxon>
        <taxon>Magnoliopsida</taxon>
        <taxon>Liliopsida</taxon>
        <taxon>Poales</taxon>
        <taxon>Poaceae</taxon>
        <taxon>PACMAD clade</taxon>
        <taxon>Panicoideae</taxon>
        <taxon>Panicodae</taxon>
        <taxon>Paniceae</taxon>
        <taxon>Cenchrinae</taxon>
        <taxon>Setaria</taxon>
    </lineage>
</organism>
<accession>A0A4U6VC01</accession>
<gene>
    <name evidence="1" type="ORF">SEVIR_4G123100v2</name>
</gene>
<keyword evidence="2" id="KW-1185">Reference proteome</keyword>
<dbReference type="AlphaFoldDB" id="A0A4U6VC01"/>
<evidence type="ECO:0000313" key="2">
    <source>
        <dbReference type="Proteomes" id="UP000298652"/>
    </source>
</evidence>
<sequence length="75" mass="8931">MEALQDLDQKVADSDRHQEDDFKFLQRNVRKLFRMCGNMRKNRANDEGSSNRVRWGGEITARREFLDLAWLSQVM</sequence>
<reference evidence="1" key="1">
    <citation type="submission" date="2019-03" db="EMBL/GenBank/DDBJ databases">
        <title>WGS assembly of Setaria viridis.</title>
        <authorList>
            <person name="Huang P."/>
            <person name="Jenkins J."/>
            <person name="Grimwood J."/>
            <person name="Barry K."/>
            <person name="Healey A."/>
            <person name="Mamidi S."/>
            <person name="Sreedasyam A."/>
            <person name="Shu S."/>
            <person name="Feldman M."/>
            <person name="Wu J."/>
            <person name="Yu Y."/>
            <person name="Chen C."/>
            <person name="Johnson J."/>
            <person name="Rokhsar D."/>
            <person name="Baxter I."/>
            <person name="Schmutz J."/>
            <person name="Brutnell T."/>
            <person name="Kellogg E."/>
        </authorList>
    </citation>
    <scope>NUCLEOTIDE SEQUENCE [LARGE SCALE GENOMIC DNA]</scope>
</reference>
<dbReference type="Proteomes" id="UP000298652">
    <property type="component" value="Chromosome 4"/>
</dbReference>